<feature type="region of interest" description="Disordered" evidence="5">
    <location>
        <begin position="614"/>
        <end position="649"/>
    </location>
</feature>
<dbReference type="GO" id="GO:0044611">
    <property type="term" value="C:nuclear pore inner ring"/>
    <property type="evidence" value="ECO:0007669"/>
    <property type="project" value="TreeGrafter"/>
</dbReference>
<dbReference type="GO" id="GO:0017056">
    <property type="term" value="F:structural constituent of nuclear pore"/>
    <property type="evidence" value="ECO:0007669"/>
    <property type="project" value="InterPro"/>
</dbReference>
<dbReference type="PANTHER" id="PTHR10350:SF6">
    <property type="entry name" value="NUCLEAR PORE COMPLEX PROTEIN NUP155"/>
    <property type="match status" value="1"/>
</dbReference>
<feature type="compositionally biased region" description="Polar residues" evidence="5">
    <location>
        <begin position="26"/>
        <end position="42"/>
    </location>
</feature>
<evidence type="ECO:0000259" key="7">
    <source>
        <dbReference type="Pfam" id="PF08801"/>
    </source>
</evidence>
<accession>A0A1I8FKE9</accession>
<protein>
    <submittedName>
        <fullName evidence="9">Nucleoporin_N domain-containing protein</fullName>
    </submittedName>
</protein>
<dbReference type="GO" id="GO:0000972">
    <property type="term" value="P:transcription-dependent tethering of RNA polymerase II gene DNA at nuclear periphery"/>
    <property type="evidence" value="ECO:0007669"/>
    <property type="project" value="TreeGrafter"/>
</dbReference>
<evidence type="ECO:0000256" key="3">
    <source>
        <dbReference type="ARBA" id="ARBA00022448"/>
    </source>
</evidence>
<evidence type="ECO:0000256" key="5">
    <source>
        <dbReference type="SAM" id="MobiDB-lite"/>
    </source>
</evidence>
<sequence length="954" mass="103467">PALSGANRGDLSRRGGGQRLPDLPSSLANDANSRVAHQQQTPPIKRHCYWQLRNRRYPVGRSVRRCSASGAPGGDLIEEGLQFLEPFVQSERSYPDLATLLGGVGDRVTMSGTDVAAYPPSPNGSGGEVSISRAPTALMGVFPEASRAWLTVDNEFFLWNYEDGSDLAYYDGLQDAIVAVGFVQPRRDVFADEVHHLLCLATPLELAVLGRAPAGRTAVAPGQLMDSVVTCIEGSRSTGRLESTVFCLCSLFCRGWRYRRPGAVAACAAQTWPLMLARIAHMRSAIKGSDVVRVCLGWPMIFRLATEQPRRTVLMLASSRGGSGITLYVLQLRTRFLGDTQLQGGLQACLAPGRGLDHGAALPSPQLIIGNIASIPQLQRRFALPPWAASIDCQTPVPSSAAGRPTRRPNALLSGLSRYAARVLLPLWYSRSRLTEDERAHLRGTRFRDLLLAKNRLLLNRLIACLLEHYLADSASVDSISNKLQEACSSLYTPQDCPAANEMLQAAAGEPLDRRTSLLAEAGRLYREAGTSVSLADVLPRLEGSAGLRDYGRIVPGLGPSSGILRIAPLHFTREGRKPHTEADADAVAGRHGCYQALLDICTRLRRAATGAGAATVPVAVTPRPRQPRQQQLQPPLSRNRRPKRSRVSHEMARVLDNVIRVTLNSDDMLAHYEMFNWLSQHGMTEQMLIARIALPAFETLRQSSRGALEYSNTWPWQPATPLIWPSVSGLPGSGHCRRQESAGREGIGELLQQLEDELDTATVQAAVPRGAAAAVSAVGCLARDGRSCAPAQRSAVSPHGALCRVRRSACACRWPKLRIVASAGPPGPGAGQSAVREELLDRELAGTARLQGPARPILFQPVPMCEDFFPAVQIVATLAEARYRSPPRGGLGCQRVSASSIIRCTVWLRPTHQLLRRRAGDPVWQSLRGYHQLLRSLICLLANSSGPPDSMPA</sequence>
<dbReference type="Pfam" id="PF03177">
    <property type="entry name" value="Nucleoporin_C"/>
    <property type="match status" value="1"/>
</dbReference>
<evidence type="ECO:0000256" key="4">
    <source>
        <dbReference type="ARBA" id="ARBA00023242"/>
    </source>
</evidence>
<comment type="subcellular location">
    <subcellularLocation>
        <location evidence="1">Nucleus</location>
    </subcellularLocation>
</comment>
<comment type="similarity">
    <text evidence="2">Belongs to the non-repetitive/WGA-negative nucleoporin family.</text>
</comment>
<evidence type="ECO:0000313" key="8">
    <source>
        <dbReference type="Proteomes" id="UP000095280"/>
    </source>
</evidence>
<feature type="compositionally biased region" description="Low complexity" evidence="5">
    <location>
        <begin position="614"/>
        <end position="637"/>
    </location>
</feature>
<evidence type="ECO:0000256" key="2">
    <source>
        <dbReference type="ARBA" id="ARBA00007373"/>
    </source>
</evidence>
<keyword evidence="3" id="KW-0813">Transport</keyword>
<dbReference type="InterPro" id="IPR004870">
    <property type="entry name" value="Nucleoporin_Nup155"/>
</dbReference>
<feature type="domain" description="Nucleoporin Nup133/Nup155-like C-terminal" evidence="6">
    <location>
        <begin position="432"/>
        <end position="689"/>
    </location>
</feature>
<proteinExistence type="inferred from homology"/>
<dbReference type="InterPro" id="IPR014908">
    <property type="entry name" value="Nucleoporin_Nup133/Nup155_N"/>
</dbReference>
<dbReference type="Pfam" id="PF08801">
    <property type="entry name" value="Nucleoporin_N"/>
    <property type="match status" value="1"/>
</dbReference>
<dbReference type="AlphaFoldDB" id="A0A1I8FKE9"/>
<dbReference type="WBParaSite" id="maker-unitig_36552-snap-gene-0.1-mRNA-1">
    <property type="protein sequence ID" value="maker-unitig_36552-snap-gene-0.1-mRNA-1"/>
    <property type="gene ID" value="maker-unitig_36552-snap-gene-0.1"/>
</dbReference>
<evidence type="ECO:0000259" key="6">
    <source>
        <dbReference type="Pfam" id="PF03177"/>
    </source>
</evidence>
<feature type="domain" description="Nucleoporin Nup133/Nup155-like N-terminal" evidence="7">
    <location>
        <begin position="137"/>
        <end position="211"/>
    </location>
</feature>
<keyword evidence="4" id="KW-0539">Nucleus</keyword>
<dbReference type="Gene3D" id="1.25.40.450">
    <property type="entry name" value="Nucleoporin, helical domain, N-terminal subdomain"/>
    <property type="match status" value="1"/>
</dbReference>
<reference evidence="9" key="1">
    <citation type="submission" date="2016-11" db="UniProtKB">
        <authorList>
            <consortium name="WormBaseParasite"/>
        </authorList>
    </citation>
    <scope>IDENTIFICATION</scope>
</reference>
<dbReference type="Gene3D" id="1.20.58.1780">
    <property type="match status" value="1"/>
</dbReference>
<feature type="region of interest" description="Disordered" evidence="5">
    <location>
        <begin position="1"/>
        <end position="42"/>
    </location>
</feature>
<dbReference type="PANTHER" id="PTHR10350">
    <property type="entry name" value="NUCLEAR PORE COMPLEX PROTEIN NUP155"/>
    <property type="match status" value="1"/>
</dbReference>
<dbReference type="InterPro" id="IPR042533">
    <property type="entry name" value="Nucleoporin_Nup155_C_1"/>
</dbReference>
<dbReference type="GO" id="GO:0036228">
    <property type="term" value="P:protein localization to nuclear inner membrane"/>
    <property type="evidence" value="ECO:0007669"/>
    <property type="project" value="TreeGrafter"/>
</dbReference>
<dbReference type="InterPro" id="IPR007187">
    <property type="entry name" value="Nucleoporin_Nup133/Nup155_C"/>
</dbReference>
<organism evidence="8 9">
    <name type="scientific">Macrostomum lignano</name>
    <dbReference type="NCBI Taxonomy" id="282301"/>
    <lineage>
        <taxon>Eukaryota</taxon>
        <taxon>Metazoa</taxon>
        <taxon>Spiralia</taxon>
        <taxon>Lophotrochozoa</taxon>
        <taxon>Platyhelminthes</taxon>
        <taxon>Rhabditophora</taxon>
        <taxon>Macrostomorpha</taxon>
        <taxon>Macrostomida</taxon>
        <taxon>Macrostomidae</taxon>
        <taxon>Macrostomum</taxon>
    </lineage>
</organism>
<evidence type="ECO:0000256" key="1">
    <source>
        <dbReference type="ARBA" id="ARBA00004123"/>
    </source>
</evidence>
<dbReference type="GO" id="GO:0006405">
    <property type="term" value="P:RNA export from nucleus"/>
    <property type="evidence" value="ECO:0007669"/>
    <property type="project" value="TreeGrafter"/>
</dbReference>
<dbReference type="Proteomes" id="UP000095280">
    <property type="component" value="Unplaced"/>
</dbReference>
<evidence type="ECO:0000313" key="9">
    <source>
        <dbReference type="WBParaSite" id="maker-unitig_36552-snap-gene-0.1-mRNA-1"/>
    </source>
</evidence>
<dbReference type="GO" id="GO:0006606">
    <property type="term" value="P:protein import into nucleus"/>
    <property type="evidence" value="ECO:0007669"/>
    <property type="project" value="TreeGrafter"/>
</dbReference>
<name>A0A1I8FKE9_9PLAT</name>
<keyword evidence="8" id="KW-1185">Reference proteome</keyword>